<dbReference type="Gene3D" id="1.25.40.20">
    <property type="entry name" value="Ankyrin repeat-containing domain"/>
    <property type="match status" value="1"/>
</dbReference>
<proteinExistence type="predicted"/>
<protein>
    <recommendedName>
        <fullName evidence="3">Ankyrin repeat-containing domain</fullName>
    </recommendedName>
</protein>
<dbReference type="Proteomes" id="UP000481153">
    <property type="component" value="Unassembled WGS sequence"/>
</dbReference>
<evidence type="ECO:0008006" key="3">
    <source>
        <dbReference type="Google" id="ProtNLM"/>
    </source>
</evidence>
<sequence>MAKRQRSQSEVSSSRVLRSLELRPLIFQYQDGIYYEFLSLHQSMKPFRLARRGCLHPMRVEELPDDHIEIIHNLLSTCYASQKSLIKMLHSMEYMRSFVAHHVVFTGNVAIAEQLDEAFGIAQFPGPLIDIAARRGHFAMVQFLHEHGHPGCSTDAMDSTALTGDMEILLYLHTHRSEGCSTDAMDDAAACGNLEIVQFLHNHRYEGCTVEAMDRAATGGHLRVVEFLHFHRTEGCTTNALDGAAANGRMDVVRFLSEHRQEGCTRRALKAAARRGDLAMVKYLHGRSVQGLTYAELQETCSMTRDASVLDYLAQISVLPCSDDDMMSDY</sequence>
<organism evidence="1 2">
    <name type="scientific">Aphanomyces euteiches</name>
    <dbReference type="NCBI Taxonomy" id="100861"/>
    <lineage>
        <taxon>Eukaryota</taxon>
        <taxon>Sar</taxon>
        <taxon>Stramenopiles</taxon>
        <taxon>Oomycota</taxon>
        <taxon>Saprolegniomycetes</taxon>
        <taxon>Saprolegniales</taxon>
        <taxon>Verrucalvaceae</taxon>
        <taxon>Aphanomyces</taxon>
    </lineage>
</organism>
<evidence type="ECO:0000313" key="2">
    <source>
        <dbReference type="Proteomes" id="UP000481153"/>
    </source>
</evidence>
<dbReference type="SUPFAM" id="SSF48403">
    <property type="entry name" value="Ankyrin repeat"/>
    <property type="match status" value="1"/>
</dbReference>
<dbReference type="PANTHER" id="PTHR46586:SF3">
    <property type="entry name" value="ANKYRIN REPEAT-CONTAINING PROTEIN"/>
    <property type="match status" value="1"/>
</dbReference>
<dbReference type="InterPro" id="IPR036770">
    <property type="entry name" value="Ankyrin_rpt-contain_sf"/>
</dbReference>
<reference evidence="1 2" key="1">
    <citation type="submission" date="2019-07" db="EMBL/GenBank/DDBJ databases">
        <title>Genomics analysis of Aphanomyces spp. identifies a new class of oomycete effector associated with host adaptation.</title>
        <authorList>
            <person name="Gaulin E."/>
        </authorList>
    </citation>
    <scope>NUCLEOTIDE SEQUENCE [LARGE SCALE GENOMIC DNA]</scope>
    <source>
        <strain evidence="1 2">ATCC 201684</strain>
    </source>
</reference>
<dbReference type="AlphaFoldDB" id="A0A6G0XDW9"/>
<dbReference type="VEuPathDB" id="FungiDB:AeMF1_015378"/>
<comment type="caution">
    <text evidence="1">The sequence shown here is derived from an EMBL/GenBank/DDBJ whole genome shotgun (WGS) entry which is preliminary data.</text>
</comment>
<name>A0A6G0XDW9_9STRA</name>
<dbReference type="EMBL" id="VJMJ01000076">
    <property type="protein sequence ID" value="KAF0738351.1"/>
    <property type="molecule type" value="Genomic_DNA"/>
</dbReference>
<accession>A0A6G0XDW9</accession>
<gene>
    <name evidence="1" type="ORF">Ae201684_005788</name>
</gene>
<evidence type="ECO:0000313" key="1">
    <source>
        <dbReference type="EMBL" id="KAF0738351.1"/>
    </source>
</evidence>
<dbReference type="InterPro" id="IPR002110">
    <property type="entry name" value="Ankyrin_rpt"/>
</dbReference>
<dbReference type="Pfam" id="PF13637">
    <property type="entry name" value="Ank_4"/>
    <property type="match status" value="2"/>
</dbReference>
<keyword evidence="2" id="KW-1185">Reference proteome</keyword>
<dbReference type="PANTHER" id="PTHR46586">
    <property type="entry name" value="ANKYRIN REPEAT-CONTAINING PROTEIN"/>
    <property type="match status" value="1"/>
</dbReference>
<dbReference type="InterPro" id="IPR052050">
    <property type="entry name" value="SecEffector_AnkRepeat"/>
</dbReference>